<dbReference type="SUPFAM" id="SSF48726">
    <property type="entry name" value="Immunoglobulin"/>
    <property type="match status" value="2"/>
</dbReference>
<reference evidence="14" key="3">
    <citation type="submission" date="2025-09" db="UniProtKB">
        <authorList>
            <consortium name="Ensembl"/>
        </authorList>
    </citation>
    <scope>IDENTIFICATION</scope>
</reference>
<evidence type="ECO:0000256" key="6">
    <source>
        <dbReference type="ARBA" id="ARBA00023136"/>
    </source>
</evidence>
<evidence type="ECO:0000256" key="9">
    <source>
        <dbReference type="ARBA" id="ARBA00023180"/>
    </source>
</evidence>
<dbReference type="PANTHER" id="PTHR25466">
    <property type="entry name" value="T-LYMPHOCYTE ACTIVATION ANTIGEN"/>
    <property type="match status" value="1"/>
</dbReference>
<keyword evidence="4 12" id="KW-0732">Signal</keyword>
<dbReference type="Pfam" id="PF07686">
    <property type="entry name" value="V-set"/>
    <property type="match status" value="1"/>
</dbReference>
<keyword evidence="7" id="KW-1015">Disulfide bond</keyword>
<keyword evidence="10" id="KW-0393">Immunoglobulin domain</keyword>
<dbReference type="InParanoid" id="A0A671UCK0"/>
<dbReference type="PANTHER" id="PTHR25466:SF9">
    <property type="entry name" value="FIBRONECTIN TYPE-III DOMAIN-CONTAINING PROTEIN"/>
    <property type="match status" value="1"/>
</dbReference>
<evidence type="ECO:0000256" key="10">
    <source>
        <dbReference type="ARBA" id="ARBA00023319"/>
    </source>
</evidence>
<evidence type="ECO:0000313" key="14">
    <source>
        <dbReference type="Ensembl" id="ENSSAUP00010011593.1"/>
    </source>
</evidence>
<evidence type="ECO:0000256" key="8">
    <source>
        <dbReference type="ARBA" id="ARBA00023170"/>
    </source>
</evidence>
<reference evidence="14" key="1">
    <citation type="submission" date="2021-04" db="EMBL/GenBank/DDBJ databases">
        <authorList>
            <consortium name="Wellcome Sanger Institute Data Sharing"/>
        </authorList>
    </citation>
    <scope>NUCLEOTIDE SEQUENCE [LARGE SCALE GENOMIC DNA]</scope>
</reference>
<dbReference type="InterPro" id="IPR007110">
    <property type="entry name" value="Ig-like_dom"/>
</dbReference>
<evidence type="ECO:0000256" key="7">
    <source>
        <dbReference type="ARBA" id="ARBA00023157"/>
    </source>
</evidence>
<dbReference type="OMA" id="GHILMIK"/>
<proteinExistence type="predicted"/>
<keyword evidence="5" id="KW-1133">Transmembrane helix</keyword>
<evidence type="ECO:0000256" key="2">
    <source>
        <dbReference type="ARBA" id="ARBA00022475"/>
    </source>
</evidence>
<keyword evidence="3" id="KW-0812">Transmembrane</keyword>
<feature type="region of interest" description="Disordered" evidence="11">
    <location>
        <begin position="146"/>
        <end position="172"/>
    </location>
</feature>
<dbReference type="InterPro" id="IPR051713">
    <property type="entry name" value="T-cell_Activation_Regulation"/>
</dbReference>
<dbReference type="AlphaFoldDB" id="A0A671UCK0"/>
<name>A0A671UCK0_SPAAU</name>
<dbReference type="GO" id="GO:0007166">
    <property type="term" value="P:cell surface receptor signaling pathway"/>
    <property type="evidence" value="ECO:0007669"/>
    <property type="project" value="TreeGrafter"/>
</dbReference>
<dbReference type="InterPro" id="IPR003599">
    <property type="entry name" value="Ig_sub"/>
</dbReference>
<dbReference type="GO" id="GO:0042130">
    <property type="term" value="P:negative regulation of T cell proliferation"/>
    <property type="evidence" value="ECO:0007669"/>
    <property type="project" value="TreeGrafter"/>
</dbReference>
<dbReference type="GO" id="GO:0042102">
    <property type="term" value="P:positive regulation of T cell proliferation"/>
    <property type="evidence" value="ECO:0007669"/>
    <property type="project" value="TreeGrafter"/>
</dbReference>
<dbReference type="GO" id="GO:0009897">
    <property type="term" value="C:external side of plasma membrane"/>
    <property type="evidence" value="ECO:0007669"/>
    <property type="project" value="TreeGrafter"/>
</dbReference>
<keyword evidence="2" id="KW-1003">Cell membrane</keyword>
<accession>A0A671UCK0</accession>
<feature type="domain" description="Ig-like" evidence="13">
    <location>
        <begin position="18"/>
        <end position="136"/>
    </location>
</feature>
<evidence type="ECO:0000256" key="4">
    <source>
        <dbReference type="ARBA" id="ARBA00022729"/>
    </source>
</evidence>
<evidence type="ECO:0000256" key="1">
    <source>
        <dbReference type="ARBA" id="ARBA00004251"/>
    </source>
</evidence>
<evidence type="ECO:0000256" key="11">
    <source>
        <dbReference type="SAM" id="MobiDB-lite"/>
    </source>
</evidence>
<dbReference type="InterPro" id="IPR013106">
    <property type="entry name" value="Ig_V-set"/>
</dbReference>
<dbReference type="Ensembl" id="ENSSAUT00010012338.1">
    <property type="protein sequence ID" value="ENSSAUP00010011593.1"/>
    <property type="gene ID" value="ENSSAUG00010005578.1"/>
</dbReference>
<sequence>ITIICMQLMLWFAAVTDPLCLCDLTVSQHASAVELYDGDPFVLLPCDFPAGDLNYPSVVWSRYDLNPSTVHQRQQEGDELKDQNQLYSGRTSMKTDALETGDLSLNLTKLHLSDSGSYTCTVRWFRTGRHRELRVTDVQLQVKGQQLTLKPPVDTDQRSERSNGSDQPEEQHIYYRGRTEMKRNLLKTGDLSLTLKYPTDTDSNTYTCTVYNREGHILMIKQVELKVKGQFSLPLLSLSLLVSVGVHFSERVCFYLLFHCVLDLFLQ</sequence>
<dbReference type="GO" id="GO:0071222">
    <property type="term" value="P:cellular response to lipopolysaccharide"/>
    <property type="evidence" value="ECO:0007669"/>
    <property type="project" value="TreeGrafter"/>
</dbReference>
<evidence type="ECO:0000256" key="3">
    <source>
        <dbReference type="ARBA" id="ARBA00022692"/>
    </source>
</evidence>
<keyword evidence="9" id="KW-0325">Glycoprotein</keyword>
<feature type="signal peptide" evidence="12">
    <location>
        <begin position="1"/>
        <end position="18"/>
    </location>
</feature>
<organism evidence="14 15">
    <name type="scientific">Sparus aurata</name>
    <name type="common">Gilthead sea bream</name>
    <dbReference type="NCBI Taxonomy" id="8175"/>
    <lineage>
        <taxon>Eukaryota</taxon>
        <taxon>Metazoa</taxon>
        <taxon>Chordata</taxon>
        <taxon>Craniata</taxon>
        <taxon>Vertebrata</taxon>
        <taxon>Euteleostomi</taxon>
        <taxon>Actinopterygii</taxon>
        <taxon>Neopterygii</taxon>
        <taxon>Teleostei</taxon>
        <taxon>Neoteleostei</taxon>
        <taxon>Acanthomorphata</taxon>
        <taxon>Eupercaria</taxon>
        <taxon>Spariformes</taxon>
        <taxon>Sparidae</taxon>
        <taxon>Sparus</taxon>
    </lineage>
</organism>
<dbReference type="GO" id="GO:0031295">
    <property type="term" value="P:T cell costimulation"/>
    <property type="evidence" value="ECO:0007669"/>
    <property type="project" value="TreeGrafter"/>
</dbReference>
<evidence type="ECO:0000256" key="5">
    <source>
        <dbReference type="ARBA" id="ARBA00022989"/>
    </source>
</evidence>
<evidence type="ECO:0000259" key="13">
    <source>
        <dbReference type="PROSITE" id="PS50835"/>
    </source>
</evidence>
<dbReference type="InterPro" id="IPR036179">
    <property type="entry name" value="Ig-like_dom_sf"/>
</dbReference>
<dbReference type="Proteomes" id="UP000472265">
    <property type="component" value="Chromosome 10"/>
</dbReference>
<dbReference type="GO" id="GO:0006955">
    <property type="term" value="P:immune response"/>
    <property type="evidence" value="ECO:0007669"/>
    <property type="project" value="TreeGrafter"/>
</dbReference>
<keyword evidence="15" id="KW-1185">Reference proteome</keyword>
<dbReference type="SMART" id="SM00409">
    <property type="entry name" value="IG"/>
    <property type="match status" value="2"/>
</dbReference>
<keyword evidence="6" id="KW-0472">Membrane</keyword>
<feature type="compositionally biased region" description="Basic and acidic residues" evidence="11">
    <location>
        <begin position="153"/>
        <end position="172"/>
    </location>
</feature>
<evidence type="ECO:0000256" key="12">
    <source>
        <dbReference type="SAM" id="SignalP"/>
    </source>
</evidence>
<keyword evidence="8" id="KW-0675">Receptor</keyword>
<reference evidence="14" key="2">
    <citation type="submission" date="2025-08" db="UniProtKB">
        <authorList>
            <consortium name="Ensembl"/>
        </authorList>
    </citation>
    <scope>IDENTIFICATION</scope>
</reference>
<evidence type="ECO:0000313" key="15">
    <source>
        <dbReference type="Proteomes" id="UP000472265"/>
    </source>
</evidence>
<dbReference type="InterPro" id="IPR013783">
    <property type="entry name" value="Ig-like_fold"/>
</dbReference>
<protein>
    <recommendedName>
        <fullName evidence="13">Ig-like domain-containing protein</fullName>
    </recommendedName>
</protein>
<comment type="subcellular location">
    <subcellularLocation>
        <location evidence="1">Cell membrane</location>
        <topology evidence="1">Single-pass type I membrane protein</topology>
    </subcellularLocation>
</comment>
<feature type="chain" id="PRO_5025544003" description="Ig-like domain-containing protein" evidence="12">
    <location>
        <begin position="19"/>
        <end position="267"/>
    </location>
</feature>
<dbReference type="Gene3D" id="2.60.40.10">
    <property type="entry name" value="Immunoglobulins"/>
    <property type="match status" value="2"/>
</dbReference>
<dbReference type="PROSITE" id="PS50835">
    <property type="entry name" value="IG_LIKE"/>
    <property type="match status" value="1"/>
</dbReference>
<dbReference type="GeneTree" id="ENSGT01150000287071"/>